<evidence type="ECO:0000256" key="6">
    <source>
        <dbReference type="ARBA" id="ARBA00022840"/>
    </source>
</evidence>
<dbReference type="OrthoDB" id="9806954at2"/>
<dbReference type="FunFam" id="3.40.50.300:FF:000356">
    <property type="entry name" value="DNA repair protein RecN"/>
    <property type="match status" value="1"/>
</dbReference>
<reference evidence="11 12" key="1">
    <citation type="submission" date="2016-11" db="EMBL/GenBank/DDBJ databases">
        <authorList>
            <person name="Jaros S."/>
            <person name="Januszkiewicz K."/>
            <person name="Wedrychowicz H."/>
        </authorList>
    </citation>
    <scope>NUCLEOTIDE SEQUENCE [LARGE SCALE GENOMIC DNA]</scope>
    <source>
        <strain evidence="11 12">CGMCC 1.7049</strain>
    </source>
</reference>
<gene>
    <name evidence="11" type="ORF">SAMN04488068_3111</name>
</gene>
<name>A0A1M5RNT6_9GAMM</name>
<evidence type="ECO:0000256" key="4">
    <source>
        <dbReference type="ARBA" id="ARBA00022741"/>
    </source>
</evidence>
<dbReference type="Proteomes" id="UP000199758">
    <property type="component" value="Unassembled WGS sequence"/>
</dbReference>
<keyword evidence="6" id="KW-0067">ATP-binding</keyword>
<evidence type="ECO:0000256" key="1">
    <source>
        <dbReference type="ARBA" id="ARBA00003618"/>
    </source>
</evidence>
<dbReference type="GO" id="GO:0043590">
    <property type="term" value="C:bacterial nucleoid"/>
    <property type="evidence" value="ECO:0007669"/>
    <property type="project" value="TreeGrafter"/>
</dbReference>
<keyword evidence="7 9" id="KW-0234">DNA repair</keyword>
<dbReference type="EMBL" id="FQWZ01000008">
    <property type="protein sequence ID" value="SHH27849.1"/>
    <property type="molecule type" value="Genomic_DNA"/>
</dbReference>
<dbReference type="Pfam" id="PF02463">
    <property type="entry name" value="SMC_N"/>
    <property type="match status" value="1"/>
</dbReference>
<evidence type="ECO:0000313" key="12">
    <source>
        <dbReference type="Proteomes" id="UP000199758"/>
    </source>
</evidence>
<evidence type="ECO:0000313" key="11">
    <source>
        <dbReference type="EMBL" id="SHH27849.1"/>
    </source>
</evidence>
<dbReference type="RefSeq" id="WP_072899016.1">
    <property type="nucleotide sequence ID" value="NZ_FQWZ01000008.1"/>
</dbReference>
<dbReference type="FunFam" id="3.40.50.300:FF:000319">
    <property type="entry name" value="DNA repair protein RecN"/>
    <property type="match status" value="1"/>
</dbReference>
<keyword evidence="12" id="KW-1185">Reference proteome</keyword>
<accession>A0A1M5RNT6</accession>
<proteinExistence type="inferred from homology"/>
<dbReference type="AlphaFoldDB" id="A0A1M5RNT6"/>
<evidence type="ECO:0000256" key="9">
    <source>
        <dbReference type="PIRNR" id="PIRNR003128"/>
    </source>
</evidence>
<organism evidence="11 12">
    <name type="scientific">Hydrocarboniphaga daqingensis</name>
    <dbReference type="NCBI Taxonomy" id="490188"/>
    <lineage>
        <taxon>Bacteria</taxon>
        <taxon>Pseudomonadati</taxon>
        <taxon>Pseudomonadota</taxon>
        <taxon>Gammaproteobacteria</taxon>
        <taxon>Nevskiales</taxon>
        <taxon>Nevskiaceae</taxon>
        <taxon>Hydrocarboniphaga</taxon>
    </lineage>
</organism>
<feature type="domain" description="RecF/RecN/SMC N-terminal" evidence="10">
    <location>
        <begin position="14"/>
        <end position="511"/>
    </location>
</feature>
<dbReference type="Gene3D" id="3.40.50.300">
    <property type="entry name" value="P-loop containing nucleotide triphosphate hydrolases"/>
    <property type="match status" value="2"/>
</dbReference>
<dbReference type="InterPro" id="IPR003395">
    <property type="entry name" value="RecF/RecN/SMC_N"/>
</dbReference>
<comment type="function">
    <text evidence="1 9">May be involved in recombinational repair of damaged DNA.</text>
</comment>
<dbReference type="GO" id="GO:0006281">
    <property type="term" value="P:DNA repair"/>
    <property type="evidence" value="ECO:0007669"/>
    <property type="project" value="UniProtKB-KW"/>
</dbReference>
<dbReference type="InterPro" id="IPR004604">
    <property type="entry name" value="DNA_recomb/repair_RecN"/>
</dbReference>
<comment type="similarity">
    <text evidence="2 9">Belongs to the RecN family.</text>
</comment>
<dbReference type="GO" id="GO:0006310">
    <property type="term" value="P:DNA recombination"/>
    <property type="evidence" value="ECO:0007669"/>
    <property type="project" value="InterPro"/>
</dbReference>
<dbReference type="GO" id="GO:0009432">
    <property type="term" value="P:SOS response"/>
    <property type="evidence" value="ECO:0007669"/>
    <property type="project" value="TreeGrafter"/>
</dbReference>
<dbReference type="PIRSF" id="PIRSF003128">
    <property type="entry name" value="RecN"/>
    <property type="match status" value="1"/>
</dbReference>
<dbReference type="SUPFAM" id="SSF52540">
    <property type="entry name" value="P-loop containing nucleoside triphosphate hydrolases"/>
    <property type="match status" value="2"/>
</dbReference>
<dbReference type="NCBIfam" id="TIGR00634">
    <property type="entry name" value="recN"/>
    <property type="match status" value="1"/>
</dbReference>
<evidence type="ECO:0000256" key="2">
    <source>
        <dbReference type="ARBA" id="ARBA00009441"/>
    </source>
</evidence>
<evidence type="ECO:0000259" key="10">
    <source>
        <dbReference type="Pfam" id="PF02463"/>
    </source>
</evidence>
<protein>
    <recommendedName>
        <fullName evidence="3 9">DNA repair protein RecN</fullName>
    </recommendedName>
    <alternativeName>
        <fullName evidence="8 9">Recombination protein N</fullName>
    </alternativeName>
</protein>
<dbReference type="NCBIfam" id="NF008121">
    <property type="entry name" value="PRK10869.1"/>
    <property type="match status" value="1"/>
</dbReference>
<keyword evidence="4" id="KW-0547">Nucleotide-binding</keyword>
<dbReference type="GO" id="GO:0005524">
    <property type="term" value="F:ATP binding"/>
    <property type="evidence" value="ECO:0007669"/>
    <property type="project" value="UniProtKB-KW"/>
</dbReference>
<sequence>MLLGLSIKNLAIIDALDLEFGPGFTVLTGETGAGKSILIDAIGLAIGTRAEASLVRSGQERAEISAEFSLRDAPTARDWLQAQELLDTDSPDACVLRRVVYAEGRTRAFVNNAPVSAAALRDIGETLIEVFGQNQSQTLVRADTQRSLLDGYGDYAGDLGKVAELARQWQQLAAQIDKLGRAATRDPAQLDYLRHQIRELDALGLQPGELEQLDADHRRLANAGRLLEDGGRALELLYGGEASAYDQLSSASQLLGALSSVDAGFGDIEGSVGNAQNQLRESAQALQRLLDRLELDPDQLRQVEQRLSDIHDLARKHRLRADELPERAATLRTELEEAELAAGGADRLLAQQRDVEAQWRAAALKLSKQRHKAAAKLAENVTRGVRGLGMANAEFVIAVEHDAQCAPRVHGADEVRFDFSANPGQPPRPIAKVASGGELSRLSLAIQVAGRHAAGAATMIFDEVDAGIGGGVAEIVGQQLRALGADRQVLCVTHLAQVAAQGVAHHGIAKEVKAGKTFTRVRPLDDGDRVQELARMMGGVEITAQTQATARELLQRAAKP</sequence>
<evidence type="ECO:0000256" key="3">
    <source>
        <dbReference type="ARBA" id="ARBA00021315"/>
    </source>
</evidence>
<dbReference type="CDD" id="cd03241">
    <property type="entry name" value="ABC_RecN"/>
    <property type="match status" value="2"/>
</dbReference>
<evidence type="ECO:0000256" key="8">
    <source>
        <dbReference type="ARBA" id="ARBA00033408"/>
    </source>
</evidence>
<evidence type="ECO:0000256" key="5">
    <source>
        <dbReference type="ARBA" id="ARBA00022763"/>
    </source>
</evidence>
<keyword evidence="5 9" id="KW-0227">DNA damage</keyword>
<dbReference type="InterPro" id="IPR027417">
    <property type="entry name" value="P-loop_NTPase"/>
</dbReference>
<dbReference type="PANTHER" id="PTHR11059">
    <property type="entry name" value="DNA REPAIR PROTEIN RECN"/>
    <property type="match status" value="1"/>
</dbReference>
<dbReference type="STRING" id="490188.SAMN04488068_3111"/>
<evidence type="ECO:0000256" key="7">
    <source>
        <dbReference type="ARBA" id="ARBA00023204"/>
    </source>
</evidence>
<dbReference type="PANTHER" id="PTHR11059:SF0">
    <property type="entry name" value="DNA REPAIR PROTEIN RECN"/>
    <property type="match status" value="1"/>
</dbReference>